<accession>A0A183GPY9</accession>
<proteinExistence type="predicted"/>
<sequence length="86" mass="9228">MGASVKDGNPKTGAASFTSTDDAAVNSFNEMMGKKGKQSAAVPLCAKRHWKEAERRKSIVVSGILELKNAVSKIVLCMISIVLEEF</sequence>
<reference evidence="1 2" key="1">
    <citation type="submission" date="2018-11" db="EMBL/GenBank/DDBJ databases">
        <authorList>
            <consortium name="Pathogen Informatics"/>
        </authorList>
    </citation>
    <scope>NUCLEOTIDE SEQUENCE [LARGE SCALE GENOMIC DNA]</scope>
</reference>
<gene>
    <name evidence="1" type="ORF">HPBE_LOCUS24758</name>
</gene>
<evidence type="ECO:0000313" key="1">
    <source>
        <dbReference type="EMBL" id="VDP47128.1"/>
    </source>
</evidence>
<accession>A0A3P8EK56</accession>
<name>A0A183GPY9_HELPZ</name>
<dbReference type="EMBL" id="UZAH01036807">
    <property type="protein sequence ID" value="VDP47128.1"/>
    <property type="molecule type" value="Genomic_DNA"/>
</dbReference>
<organism evidence="2 3">
    <name type="scientific">Heligmosomoides polygyrus</name>
    <name type="common">Parasitic roundworm</name>
    <dbReference type="NCBI Taxonomy" id="6339"/>
    <lineage>
        <taxon>Eukaryota</taxon>
        <taxon>Metazoa</taxon>
        <taxon>Ecdysozoa</taxon>
        <taxon>Nematoda</taxon>
        <taxon>Chromadorea</taxon>
        <taxon>Rhabditida</taxon>
        <taxon>Rhabditina</taxon>
        <taxon>Rhabditomorpha</taxon>
        <taxon>Strongyloidea</taxon>
        <taxon>Heligmosomidae</taxon>
        <taxon>Heligmosomoides</taxon>
    </lineage>
</organism>
<evidence type="ECO:0000313" key="3">
    <source>
        <dbReference type="WBParaSite" id="HPBE_0002475901-mRNA-1"/>
    </source>
</evidence>
<evidence type="ECO:0000313" key="2">
    <source>
        <dbReference type="Proteomes" id="UP000050761"/>
    </source>
</evidence>
<dbReference type="WBParaSite" id="HPBE_0002475901-mRNA-1">
    <property type="protein sequence ID" value="HPBE_0002475901-mRNA-1"/>
    <property type="gene ID" value="HPBE_0002475901"/>
</dbReference>
<dbReference type="Proteomes" id="UP000050761">
    <property type="component" value="Unassembled WGS sequence"/>
</dbReference>
<dbReference type="AlphaFoldDB" id="A0A183GPY9"/>
<protein>
    <submittedName>
        <fullName evidence="1 3">Uncharacterized protein</fullName>
    </submittedName>
</protein>
<keyword evidence="2" id="KW-1185">Reference proteome</keyword>
<reference evidence="3" key="2">
    <citation type="submission" date="2019-09" db="UniProtKB">
        <authorList>
            <consortium name="WormBaseParasite"/>
        </authorList>
    </citation>
    <scope>IDENTIFICATION</scope>
</reference>